<evidence type="ECO:0000256" key="5">
    <source>
        <dbReference type="SAM" id="MobiDB-lite"/>
    </source>
</evidence>
<keyword evidence="2 6" id="KW-0812">Transmembrane</keyword>
<dbReference type="AlphaFoldDB" id="A0A2A4YT47"/>
<dbReference type="Gene3D" id="1.20.120.550">
    <property type="entry name" value="Membrane associated eicosanoid/glutathione metabolism-like domain"/>
    <property type="match status" value="1"/>
</dbReference>
<organism evidence="7">
    <name type="scientific">OCS116 cluster bacterium</name>
    <dbReference type="NCBI Taxonomy" id="2030921"/>
    <lineage>
        <taxon>Bacteria</taxon>
        <taxon>Pseudomonadati</taxon>
        <taxon>Pseudomonadota</taxon>
        <taxon>Alphaproteobacteria</taxon>
        <taxon>OCS116 cluster</taxon>
    </lineage>
</organism>
<reference key="1">
    <citation type="submission" date="2017-08" db="EMBL/GenBank/DDBJ databases">
        <title>A dynamic microbial community with high functional redundancy inhabits the cold, oxic subseafloor aquifer.</title>
        <authorList>
            <person name="Tully B.J."/>
            <person name="Wheat C.G."/>
            <person name="Glazer B.T."/>
            <person name="Huber J.A."/>
        </authorList>
    </citation>
    <scope>NUCLEOTIDE SEQUENCE [LARGE SCALE GENOMIC DNA]</scope>
</reference>
<protein>
    <submittedName>
        <fullName evidence="7">MAPEG family protein</fullName>
    </submittedName>
</protein>
<dbReference type="Pfam" id="PF01124">
    <property type="entry name" value="MAPEG"/>
    <property type="match status" value="1"/>
</dbReference>
<dbReference type="InterPro" id="IPR023352">
    <property type="entry name" value="MAPEG-like_dom_sf"/>
</dbReference>
<dbReference type="InterPro" id="IPR001129">
    <property type="entry name" value="Membr-assoc_MAPEG"/>
</dbReference>
<evidence type="ECO:0000313" key="7">
    <source>
        <dbReference type="EMBL" id="PCI97953.1"/>
    </source>
</evidence>
<evidence type="ECO:0000256" key="6">
    <source>
        <dbReference type="SAM" id="Phobius"/>
    </source>
</evidence>
<feature type="transmembrane region" description="Helical" evidence="6">
    <location>
        <begin position="118"/>
        <end position="146"/>
    </location>
</feature>
<evidence type="ECO:0000256" key="1">
    <source>
        <dbReference type="ARBA" id="ARBA00004370"/>
    </source>
</evidence>
<feature type="transmembrane region" description="Helical" evidence="6">
    <location>
        <begin position="12"/>
        <end position="36"/>
    </location>
</feature>
<evidence type="ECO:0000256" key="2">
    <source>
        <dbReference type="ARBA" id="ARBA00022692"/>
    </source>
</evidence>
<sequence>MSQAETRKKKIAKIVIAYPFALILISLAINLLLFGIQPATIALPTRAIMIAMISSAVLLLANHIWLMTSTELTRLQHNIRTTPEEWEQSEHNKADVSEKGTQELERRHNAHRNTTENVVYFAFLTILISIISPVAIAAQVWMVGFAIGRLGYTFSYLTARDGTRGIFMSISLVSLFGLASYLMLSLFV</sequence>
<reference evidence="7" key="2">
    <citation type="journal article" date="2018" name="ISME J.">
        <title>A dynamic microbial community with high functional redundancy inhabits the cold, oxic subseafloor aquifer.</title>
        <authorList>
            <person name="Tully B.J."/>
            <person name="Wheat C.G."/>
            <person name="Glazer B.T."/>
            <person name="Huber J.A."/>
        </authorList>
    </citation>
    <scope>NUCLEOTIDE SEQUENCE</scope>
    <source>
        <strain evidence="7">NORP83</strain>
    </source>
</reference>
<feature type="region of interest" description="Disordered" evidence="5">
    <location>
        <begin position="83"/>
        <end position="102"/>
    </location>
</feature>
<dbReference type="SUPFAM" id="SSF161084">
    <property type="entry name" value="MAPEG domain-like"/>
    <property type="match status" value="1"/>
</dbReference>
<gene>
    <name evidence="7" type="ORF">COB13_14625</name>
</gene>
<name>A0A2A4YT47_9PROT</name>
<keyword evidence="3 6" id="KW-1133">Transmembrane helix</keyword>
<evidence type="ECO:0000256" key="3">
    <source>
        <dbReference type="ARBA" id="ARBA00022989"/>
    </source>
</evidence>
<comment type="subcellular location">
    <subcellularLocation>
        <location evidence="1">Membrane</location>
    </subcellularLocation>
</comment>
<proteinExistence type="predicted"/>
<feature type="transmembrane region" description="Helical" evidence="6">
    <location>
        <begin position="48"/>
        <end position="66"/>
    </location>
</feature>
<accession>A0A2A4YT47</accession>
<feature type="compositionally biased region" description="Basic and acidic residues" evidence="5">
    <location>
        <begin position="88"/>
        <end position="102"/>
    </location>
</feature>
<dbReference type="EMBL" id="NVUS01000025">
    <property type="protein sequence ID" value="PCI97953.1"/>
    <property type="molecule type" value="Genomic_DNA"/>
</dbReference>
<evidence type="ECO:0000256" key="4">
    <source>
        <dbReference type="ARBA" id="ARBA00023136"/>
    </source>
</evidence>
<feature type="transmembrane region" description="Helical" evidence="6">
    <location>
        <begin position="166"/>
        <end position="187"/>
    </location>
</feature>
<dbReference type="GO" id="GO:0016020">
    <property type="term" value="C:membrane"/>
    <property type="evidence" value="ECO:0007669"/>
    <property type="project" value="UniProtKB-SubCell"/>
</dbReference>
<keyword evidence="4 6" id="KW-0472">Membrane</keyword>
<comment type="caution">
    <text evidence="7">The sequence shown here is derived from an EMBL/GenBank/DDBJ whole genome shotgun (WGS) entry which is preliminary data.</text>
</comment>